<feature type="binding site" evidence="13">
    <location>
        <position position="78"/>
    </location>
    <ligand>
        <name>Mg(2+)</name>
        <dbReference type="ChEBI" id="CHEBI:18420"/>
    </ligand>
</feature>
<comment type="subcellular location">
    <subcellularLocation>
        <location evidence="1 13">Cytoplasm</location>
    </subcellularLocation>
</comment>
<feature type="binding site" evidence="13">
    <location>
        <position position="91"/>
    </location>
    <ligand>
        <name>Mg(2+)</name>
        <dbReference type="ChEBI" id="CHEBI:18420"/>
    </ligand>
</feature>
<name>A0A975IM86_LOWBP</name>
<dbReference type="GO" id="GO:0007059">
    <property type="term" value="P:chromosome segregation"/>
    <property type="evidence" value="ECO:0007669"/>
    <property type="project" value="UniProtKB-UniRule"/>
</dbReference>
<dbReference type="EC" id="3.1.21.10" evidence="13"/>
<keyword evidence="2 13" id="KW-0963">Cytoplasm</keyword>
<dbReference type="CDD" id="cd22354">
    <property type="entry name" value="RecU-like"/>
    <property type="match status" value="1"/>
</dbReference>
<evidence type="ECO:0000256" key="6">
    <source>
        <dbReference type="ARBA" id="ARBA00022763"/>
    </source>
</evidence>
<sequence length="186" mass="22575">MFQYPFSKKKENNQIINKTRLGKTLEQNIDLTNDFYREKNIAMIFKNEIPIKIVKVKYLIRQQAKITEAYYNKKSLPDYQGIYKGRYLCFDTKETNNLNNFPLSNVPSHQIDILDKIKKFNGISFFIINFKKKNKYFYMPIEFLINYLKTNTKKSINYEIFQKELYEINFSYYPKLDYIKIVNHFI</sequence>
<dbReference type="NCBIfam" id="NF002581">
    <property type="entry name" value="PRK02234.1-2"/>
    <property type="match status" value="1"/>
</dbReference>
<dbReference type="GO" id="GO:0000287">
    <property type="term" value="F:magnesium ion binding"/>
    <property type="evidence" value="ECO:0007669"/>
    <property type="project" value="UniProtKB-UniRule"/>
</dbReference>
<evidence type="ECO:0000256" key="7">
    <source>
        <dbReference type="ARBA" id="ARBA00022801"/>
    </source>
</evidence>
<feature type="binding site" evidence="13">
    <location>
        <position position="110"/>
    </location>
    <ligand>
        <name>Mg(2+)</name>
        <dbReference type="ChEBI" id="CHEBI:18420"/>
    </ligand>
</feature>
<comment type="similarity">
    <text evidence="11 13">Belongs to the RecU family.</text>
</comment>
<dbReference type="KEGG" id="pluf:LFWB_6940"/>
<dbReference type="Proteomes" id="UP000672038">
    <property type="component" value="Chromosome"/>
</dbReference>
<comment type="cofactor">
    <cofactor evidence="13">
        <name>Mg(2+)</name>
        <dbReference type="ChEBI" id="CHEBI:18420"/>
    </cofactor>
    <text evidence="13">Binds 1 Mg(2+) ion per subunit.</text>
</comment>
<dbReference type="Gene3D" id="3.40.1350.10">
    <property type="match status" value="1"/>
</dbReference>
<comment type="function">
    <text evidence="13">Endonuclease that resolves Holliday junction intermediates in genetic recombination. Cleaves mobile four-strand junctions by introducing symmetrical nicks in paired strands. Promotes annealing of linear ssDNA with homologous dsDNA. Required for DNA repair, homologous recombination and chromosome segregation.</text>
</comment>
<keyword evidence="4 13" id="KW-0479">Metal-binding</keyword>
<dbReference type="InterPro" id="IPR004612">
    <property type="entry name" value="Resolv_RecU"/>
</dbReference>
<evidence type="ECO:0000256" key="13">
    <source>
        <dbReference type="HAMAP-Rule" id="MF_00130"/>
    </source>
</evidence>
<dbReference type="GO" id="GO:0005737">
    <property type="term" value="C:cytoplasm"/>
    <property type="evidence" value="ECO:0007669"/>
    <property type="project" value="UniProtKB-SubCell"/>
</dbReference>
<evidence type="ECO:0000313" key="15">
    <source>
        <dbReference type="Proteomes" id="UP000672038"/>
    </source>
</evidence>
<evidence type="ECO:0000256" key="9">
    <source>
        <dbReference type="ARBA" id="ARBA00023172"/>
    </source>
</evidence>
<accession>A0A975IM86</accession>
<evidence type="ECO:0000256" key="4">
    <source>
        <dbReference type="ARBA" id="ARBA00022723"/>
    </source>
</evidence>
<dbReference type="AlphaFoldDB" id="A0A975IM86"/>
<dbReference type="GO" id="GO:0006310">
    <property type="term" value="P:DNA recombination"/>
    <property type="evidence" value="ECO:0007669"/>
    <property type="project" value="UniProtKB-UniRule"/>
</dbReference>
<keyword evidence="3 13" id="KW-0540">Nuclease</keyword>
<dbReference type="GO" id="GO:0003676">
    <property type="term" value="F:nucleic acid binding"/>
    <property type="evidence" value="ECO:0007669"/>
    <property type="project" value="InterPro"/>
</dbReference>
<dbReference type="PIRSF" id="PIRSF037785">
    <property type="entry name" value="RecU"/>
    <property type="match status" value="1"/>
</dbReference>
<dbReference type="SUPFAM" id="SSF52980">
    <property type="entry name" value="Restriction endonuclease-like"/>
    <property type="match status" value="1"/>
</dbReference>
<dbReference type="InterPro" id="IPR011335">
    <property type="entry name" value="Restrct_endonuc-II-like"/>
</dbReference>
<dbReference type="EMBL" id="CP054393">
    <property type="protein sequence ID" value="QTX03247.1"/>
    <property type="molecule type" value="Genomic_DNA"/>
</dbReference>
<dbReference type="RefSeq" id="WP_210954671.1">
    <property type="nucleotide sequence ID" value="NZ_CP054393.1"/>
</dbReference>
<dbReference type="Pfam" id="PF03838">
    <property type="entry name" value="RecU"/>
    <property type="match status" value="1"/>
</dbReference>
<evidence type="ECO:0000256" key="3">
    <source>
        <dbReference type="ARBA" id="ARBA00022722"/>
    </source>
</evidence>
<keyword evidence="15" id="KW-1185">Reference proteome</keyword>
<dbReference type="GO" id="GO:0008821">
    <property type="term" value="F:crossover junction DNA endonuclease activity"/>
    <property type="evidence" value="ECO:0007669"/>
    <property type="project" value="UniProtKB-EC"/>
</dbReference>
<evidence type="ECO:0000256" key="12">
    <source>
        <dbReference type="ARBA" id="ARBA00029523"/>
    </source>
</evidence>
<evidence type="ECO:0000313" key="14">
    <source>
        <dbReference type="EMBL" id="QTX03247.1"/>
    </source>
</evidence>
<dbReference type="HAMAP" id="MF_00130">
    <property type="entry name" value="RecU"/>
    <property type="match status" value="1"/>
</dbReference>
<keyword evidence="5 13" id="KW-0255">Endonuclease</keyword>
<evidence type="ECO:0000256" key="8">
    <source>
        <dbReference type="ARBA" id="ARBA00022842"/>
    </source>
</evidence>
<comment type="catalytic activity">
    <reaction evidence="13">
        <text>Endonucleolytic cleavage at a junction such as a reciprocal single-stranded crossover between two homologous DNA duplexes (Holliday junction).</text>
        <dbReference type="EC" id="3.1.21.10"/>
    </reaction>
</comment>
<keyword evidence="8 13" id="KW-0460">Magnesium</keyword>
<evidence type="ECO:0000256" key="11">
    <source>
        <dbReference type="ARBA" id="ARBA00023447"/>
    </source>
</evidence>
<evidence type="ECO:0000256" key="1">
    <source>
        <dbReference type="ARBA" id="ARBA00004496"/>
    </source>
</evidence>
<keyword evidence="6 13" id="KW-0227">DNA damage</keyword>
<dbReference type="GO" id="GO:0006281">
    <property type="term" value="P:DNA repair"/>
    <property type="evidence" value="ECO:0007669"/>
    <property type="project" value="UniProtKB-UniRule"/>
</dbReference>
<evidence type="ECO:0000256" key="10">
    <source>
        <dbReference type="ARBA" id="ARBA00023204"/>
    </source>
</evidence>
<evidence type="ECO:0000256" key="5">
    <source>
        <dbReference type="ARBA" id="ARBA00022759"/>
    </source>
</evidence>
<organism evidence="14 15">
    <name type="scientific">Loofah witches'-broom phytoplasma</name>
    <dbReference type="NCBI Taxonomy" id="35773"/>
    <lineage>
        <taxon>Bacteria</taxon>
        <taxon>Bacillati</taxon>
        <taxon>Mycoplasmatota</taxon>
        <taxon>Mollicutes</taxon>
        <taxon>Acholeplasmatales</taxon>
        <taxon>Acholeplasmataceae</taxon>
        <taxon>Candidatus Phytoplasma</taxon>
        <taxon>16SrVIII (Loofah witches'-broom group)</taxon>
    </lineage>
</organism>
<keyword evidence="7 13" id="KW-0378">Hydrolase</keyword>
<gene>
    <name evidence="13 14" type="primary">recU</name>
    <name evidence="14" type="ORF">LFWB_6940</name>
</gene>
<evidence type="ECO:0000256" key="2">
    <source>
        <dbReference type="ARBA" id="ARBA00022490"/>
    </source>
</evidence>
<protein>
    <recommendedName>
        <fullName evidence="12 13">Holliday junction resolvase RecU</fullName>
        <ecNumber evidence="13">3.1.21.10</ecNumber>
    </recommendedName>
    <alternativeName>
        <fullName evidence="13">Recombination protein U homolog</fullName>
    </alternativeName>
</protein>
<reference evidence="14" key="1">
    <citation type="submission" date="2020-06" db="EMBL/GenBank/DDBJ databases">
        <title>Complete genome sequence of Candidatus Phytoplasma luffae NCHU2019.</title>
        <authorList>
            <person name="Cho S.-T."/>
            <person name="Tan C.-M."/>
            <person name="Li J.-R."/>
            <person name="Chien Y.-Y."/>
            <person name="Chiu Y.-C."/>
            <person name="Yang J.-Y."/>
            <person name="Kuo C.-H."/>
        </authorList>
    </citation>
    <scope>NUCLEOTIDE SEQUENCE</scope>
    <source>
        <strain evidence="14">NCHU2019</strain>
    </source>
</reference>
<keyword evidence="10 13" id="KW-0234">DNA repair</keyword>
<feature type="site" description="Transition state stabilizer" evidence="13">
    <location>
        <position position="93"/>
    </location>
</feature>
<dbReference type="InterPro" id="IPR011856">
    <property type="entry name" value="tRNA_endonuc-like_dom_sf"/>
</dbReference>
<keyword evidence="9 13" id="KW-0233">DNA recombination</keyword>
<comment type="caution">
    <text evidence="13">Lacks conserved residue(s) required for the propagation of feature annotation.</text>
</comment>
<proteinExistence type="inferred from homology"/>